<dbReference type="Proteomes" id="UP001168821">
    <property type="component" value="Unassembled WGS sequence"/>
</dbReference>
<dbReference type="InterPro" id="IPR036305">
    <property type="entry name" value="RGS_sf"/>
</dbReference>
<dbReference type="Gene3D" id="1.10.167.10">
    <property type="entry name" value="Regulator of G-protein Signalling 4, domain 2"/>
    <property type="match status" value="1"/>
</dbReference>
<accession>A0AA38HHQ9</accession>
<evidence type="ECO:0000313" key="3">
    <source>
        <dbReference type="EMBL" id="KAJ3615545.1"/>
    </source>
</evidence>
<feature type="domain" description="Cyclic nucleotide-binding" evidence="1">
    <location>
        <begin position="7"/>
        <end position="128"/>
    </location>
</feature>
<dbReference type="PANTHER" id="PTHR23011:SF28">
    <property type="entry name" value="CYCLIC NUCLEOTIDE-BINDING DOMAIN CONTAINING PROTEIN"/>
    <property type="match status" value="1"/>
</dbReference>
<dbReference type="InterPro" id="IPR000595">
    <property type="entry name" value="cNMP-bd_dom"/>
</dbReference>
<protein>
    <submittedName>
        <fullName evidence="3">Uncharacterized protein</fullName>
    </submittedName>
</protein>
<organism evidence="3 4">
    <name type="scientific">Zophobas morio</name>
    <dbReference type="NCBI Taxonomy" id="2755281"/>
    <lineage>
        <taxon>Eukaryota</taxon>
        <taxon>Metazoa</taxon>
        <taxon>Ecdysozoa</taxon>
        <taxon>Arthropoda</taxon>
        <taxon>Hexapoda</taxon>
        <taxon>Insecta</taxon>
        <taxon>Pterygota</taxon>
        <taxon>Neoptera</taxon>
        <taxon>Endopterygota</taxon>
        <taxon>Coleoptera</taxon>
        <taxon>Polyphaga</taxon>
        <taxon>Cucujiformia</taxon>
        <taxon>Tenebrionidae</taxon>
        <taxon>Zophobas</taxon>
    </lineage>
</organism>
<comment type="caution">
    <text evidence="3">The sequence shown here is derived from an EMBL/GenBank/DDBJ whole genome shotgun (WGS) entry which is preliminary data.</text>
</comment>
<dbReference type="CDD" id="cd00038">
    <property type="entry name" value="CAP_ED"/>
    <property type="match status" value="2"/>
</dbReference>
<dbReference type="PRINTS" id="PR01301">
    <property type="entry name" value="RGSPROTEIN"/>
</dbReference>
<dbReference type="CDD" id="cd07440">
    <property type="entry name" value="RGS"/>
    <property type="match status" value="1"/>
</dbReference>
<dbReference type="Pfam" id="PF00615">
    <property type="entry name" value="RGS"/>
    <property type="match status" value="1"/>
</dbReference>
<feature type="domain" description="RGS" evidence="2">
    <location>
        <begin position="262"/>
        <end position="375"/>
    </location>
</feature>
<dbReference type="Pfam" id="PF00027">
    <property type="entry name" value="cNMP_binding"/>
    <property type="match status" value="2"/>
</dbReference>
<dbReference type="PROSITE" id="PS50132">
    <property type="entry name" value="RGS"/>
    <property type="match status" value="1"/>
</dbReference>
<dbReference type="SMART" id="SM00315">
    <property type="entry name" value="RGS"/>
    <property type="match status" value="1"/>
</dbReference>
<keyword evidence="4" id="KW-1185">Reference proteome</keyword>
<dbReference type="PANTHER" id="PTHR23011">
    <property type="entry name" value="CYCLIC NUCLEOTIDE-BINDING DOMAIN CONTAINING PROTEIN"/>
    <property type="match status" value="1"/>
</dbReference>
<evidence type="ECO:0000259" key="1">
    <source>
        <dbReference type="PROSITE" id="PS50042"/>
    </source>
</evidence>
<evidence type="ECO:0000313" key="4">
    <source>
        <dbReference type="Proteomes" id="UP001168821"/>
    </source>
</evidence>
<dbReference type="InterPro" id="IPR018490">
    <property type="entry name" value="cNMP-bd_dom_sf"/>
</dbReference>
<sequence>MICLCIGVSNLSKEHEILLASLLRFQSYKAGDFIYKENEFSTGLFVLVRGCVGIYKEGSDKSQKLICKFLPGTYFGELSLLTSYIPRTSSAISIEPSVVLKLEGTDFLKFLKLCPEARQAWRESFQKNVIVRITAQLERFNAPFLRGFTREDYESLAQVTQLEYFAPHYEVVKENTDATKFYMIAFGEVNVFVNNEKVGEMGEGHYFGEIGLLHESKRTATVRTKTPCVMLTCNKYNFSKLFAKNPLLEAEFRSRLDPYSLSVENIIYHPKALKCFMEFLKEEFSAENLSFVIDVLDFKAGGVGSAKELIEKYFKGDALNLSDQCRMGTLKAYKQVTGKEDCLELFDEALKEVMMLIGTDSLNRFKSSPQFTRFLTTLQTYTILGGGPSTRRGRFNYDSFGKKSALLGRGTNIRPREHIPTQLANTAIKDERTALSSVGSEIPRVTDRRSVDLQFMEFDSTPSFTSQLS</sequence>
<dbReference type="SUPFAM" id="SSF51206">
    <property type="entry name" value="cAMP-binding domain-like"/>
    <property type="match status" value="2"/>
</dbReference>
<evidence type="ECO:0000259" key="2">
    <source>
        <dbReference type="PROSITE" id="PS50132"/>
    </source>
</evidence>
<name>A0AA38HHQ9_9CUCU</name>
<dbReference type="PROSITE" id="PS00889">
    <property type="entry name" value="CNMP_BINDING_2"/>
    <property type="match status" value="1"/>
</dbReference>
<reference evidence="3" key="1">
    <citation type="journal article" date="2023" name="G3 (Bethesda)">
        <title>Whole genome assemblies of Zophobas morio and Tenebrio molitor.</title>
        <authorList>
            <person name="Kaur S."/>
            <person name="Stinson S.A."/>
            <person name="diCenzo G.C."/>
        </authorList>
    </citation>
    <scope>NUCLEOTIDE SEQUENCE</scope>
    <source>
        <strain evidence="3">QUZm001</strain>
    </source>
</reference>
<proteinExistence type="predicted"/>
<dbReference type="SMART" id="SM00100">
    <property type="entry name" value="cNMP"/>
    <property type="match status" value="2"/>
</dbReference>
<dbReference type="InterPro" id="IPR014710">
    <property type="entry name" value="RmlC-like_jellyroll"/>
</dbReference>
<gene>
    <name evidence="3" type="ORF">Zmor_016334</name>
</gene>
<dbReference type="InterPro" id="IPR018488">
    <property type="entry name" value="cNMP-bd_CS"/>
</dbReference>
<feature type="domain" description="Cyclic nucleotide-binding" evidence="1">
    <location>
        <begin position="144"/>
        <end position="242"/>
    </location>
</feature>
<dbReference type="PROSITE" id="PS50042">
    <property type="entry name" value="CNMP_BINDING_3"/>
    <property type="match status" value="2"/>
</dbReference>
<dbReference type="EMBL" id="JALNTZ010004070">
    <property type="protein sequence ID" value="KAJ3615545.1"/>
    <property type="molecule type" value="Genomic_DNA"/>
</dbReference>
<dbReference type="InterPro" id="IPR044926">
    <property type="entry name" value="RGS_subdomain_2"/>
</dbReference>
<dbReference type="InterPro" id="IPR016137">
    <property type="entry name" value="RGS"/>
</dbReference>
<dbReference type="Gene3D" id="2.60.120.10">
    <property type="entry name" value="Jelly Rolls"/>
    <property type="match status" value="2"/>
</dbReference>
<dbReference type="AlphaFoldDB" id="A0AA38HHQ9"/>
<dbReference type="SUPFAM" id="SSF48097">
    <property type="entry name" value="Regulator of G-protein signaling, RGS"/>
    <property type="match status" value="1"/>
</dbReference>